<organism evidence="2 3">
    <name type="scientific">Geotalea uraniireducens (strain Rf4)</name>
    <name type="common">Geobacter uraniireducens</name>
    <dbReference type="NCBI Taxonomy" id="351605"/>
    <lineage>
        <taxon>Bacteria</taxon>
        <taxon>Pseudomonadati</taxon>
        <taxon>Thermodesulfobacteriota</taxon>
        <taxon>Desulfuromonadia</taxon>
        <taxon>Geobacterales</taxon>
        <taxon>Geobacteraceae</taxon>
        <taxon>Geotalea</taxon>
    </lineage>
</organism>
<dbReference type="OrthoDB" id="5396466at2"/>
<keyword evidence="1" id="KW-0472">Membrane</keyword>
<gene>
    <name evidence="2" type="ordered locus">Gura_4394</name>
</gene>
<dbReference type="EMBL" id="CP000698">
    <property type="protein sequence ID" value="ABQ28537.1"/>
    <property type="molecule type" value="Genomic_DNA"/>
</dbReference>
<keyword evidence="1" id="KW-1133">Transmembrane helix</keyword>
<evidence type="ECO:0000313" key="3">
    <source>
        <dbReference type="Proteomes" id="UP000006695"/>
    </source>
</evidence>
<evidence type="ECO:0000256" key="1">
    <source>
        <dbReference type="SAM" id="Phobius"/>
    </source>
</evidence>
<dbReference type="Gene3D" id="1.25.40.10">
    <property type="entry name" value="Tetratricopeptide repeat domain"/>
    <property type="match status" value="1"/>
</dbReference>
<dbReference type="InterPro" id="IPR011990">
    <property type="entry name" value="TPR-like_helical_dom_sf"/>
</dbReference>
<dbReference type="RefSeq" id="WP_011941163.1">
    <property type="nucleotide sequence ID" value="NC_009483.1"/>
</dbReference>
<dbReference type="AlphaFoldDB" id="A5G9R9"/>
<sequence>MEKAKTIAVNIALIAVIAIVLIWGNTLYRQHTQFDKGEKALAAGDYIAGIAGYESSIHMYTPGSDLVERAAEKLWSIGEHYEQAGDMDKALIAYRSLRSSFYAVRGLTSPGKEWIARCEGKIAQLVKQTAKQ</sequence>
<dbReference type="HOGENOM" id="CLU_1903706_0_0_7"/>
<dbReference type="KEGG" id="gur:Gura_4394"/>
<reference evidence="2 3" key="1">
    <citation type="submission" date="2007-05" db="EMBL/GenBank/DDBJ databases">
        <title>Complete sequence of Geobacter uraniireducens Rf4.</title>
        <authorList>
            <consortium name="US DOE Joint Genome Institute"/>
            <person name="Copeland A."/>
            <person name="Lucas S."/>
            <person name="Lapidus A."/>
            <person name="Barry K."/>
            <person name="Detter J.C."/>
            <person name="Glavina del Rio T."/>
            <person name="Hammon N."/>
            <person name="Israni S."/>
            <person name="Dalin E."/>
            <person name="Tice H."/>
            <person name="Pitluck S."/>
            <person name="Chertkov O."/>
            <person name="Brettin T."/>
            <person name="Bruce D."/>
            <person name="Han C."/>
            <person name="Schmutz J."/>
            <person name="Larimer F."/>
            <person name="Land M."/>
            <person name="Hauser L."/>
            <person name="Kyrpides N."/>
            <person name="Mikhailova N."/>
            <person name="Shelobolina E."/>
            <person name="Aklujkar M."/>
            <person name="Lovley D."/>
            <person name="Richardson P."/>
        </authorList>
    </citation>
    <scope>NUCLEOTIDE SEQUENCE [LARGE SCALE GENOMIC DNA]</scope>
    <source>
        <strain evidence="2 3">Rf4</strain>
    </source>
</reference>
<accession>A5G9R9</accession>
<evidence type="ECO:0000313" key="2">
    <source>
        <dbReference type="EMBL" id="ABQ28537.1"/>
    </source>
</evidence>
<dbReference type="STRING" id="351605.Gura_4394"/>
<dbReference type="Proteomes" id="UP000006695">
    <property type="component" value="Chromosome"/>
</dbReference>
<keyword evidence="3" id="KW-1185">Reference proteome</keyword>
<protein>
    <recommendedName>
        <fullName evidence="4">Tetratricopeptide repeat protein</fullName>
    </recommendedName>
</protein>
<feature type="transmembrane region" description="Helical" evidence="1">
    <location>
        <begin position="7"/>
        <end position="28"/>
    </location>
</feature>
<name>A5G9R9_GEOUR</name>
<keyword evidence="1" id="KW-0812">Transmembrane</keyword>
<proteinExistence type="predicted"/>
<evidence type="ECO:0008006" key="4">
    <source>
        <dbReference type="Google" id="ProtNLM"/>
    </source>
</evidence>